<feature type="compositionally biased region" description="Basic and acidic residues" evidence="1">
    <location>
        <begin position="356"/>
        <end position="369"/>
    </location>
</feature>
<evidence type="ECO:0000256" key="1">
    <source>
        <dbReference type="SAM" id="MobiDB-lite"/>
    </source>
</evidence>
<name>A0ABS5ZYV9_9PROT</name>
<evidence type="ECO:0000313" key="2">
    <source>
        <dbReference type="EMBL" id="MBU2760288.1"/>
    </source>
</evidence>
<accession>A0ABS5ZYV9</accession>
<dbReference type="InterPro" id="IPR013399">
    <property type="entry name" value="CRISPR-assoc_prot_Csy3"/>
</dbReference>
<protein>
    <submittedName>
        <fullName evidence="2">Type I-F CRISPR-associated protein Csy3</fullName>
    </submittedName>
</protein>
<proteinExistence type="predicted"/>
<keyword evidence="3" id="KW-1185">Reference proteome</keyword>
<reference evidence="2 3" key="1">
    <citation type="journal article" date="2021" name="ISME J.">
        <title>Genomic evolution of the class Acidithiobacillia: deep-branching Proteobacteria living in extreme acidic conditions.</title>
        <authorList>
            <person name="Moya-Beltran A."/>
            <person name="Beard S."/>
            <person name="Rojas-Villalobos C."/>
            <person name="Issotta F."/>
            <person name="Gallardo Y."/>
            <person name="Ulloa R."/>
            <person name="Giaveno A."/>
            <person name="Degli Esposti M."/>
            <person name="Johnson D.B."/>
            <person name="Quatrini R."/>
        </authorList>
    </citation>
    <scope>NUCLEOTIDE SEQUENCE [LARGE SCALE GENOMIC DNA]</scope>
    <source>
        <strain evidence="2 3">RW2</strain>
    </source>
</reference>
<sequence length="389" mass="42777">MTEKLNIPSVLGVRRALIVSDGLFYGVDAAGVNRLIPVIRHGIRGTQNQSKGANKVNNVQRTESAKTFHDSCALHVSFSFRPLPLMEGLTSCSGRDAGHFRAAFEGFVERADESDGLREVCRRMARNVFNGRWLWRNRQLGLSIVITATVGDVSDAPADKDDANTLSQDALKTPLNHFNEYTKAEIALGDVFMSQFCGSSTQSIVVTAKIDLGMAGSVEVYPSQNYTSDKPNGFARPLYKVDVRKIHRNNKDDPDTFEDSVQTGLAALRDQKIWNALRTIDTWYADYAETGLPIPVEPLGANLSADTFFRYYKNVSLFDLLPRLSVLNPNSDEGMFMLACLIRGGVLGVEDEEKKAKKEADKAEKEAKKAAKTLESNNADGAEMNGGEA</sequence>
<comment type="caution">
    <text evidence="2">The sequence shown here is derived from an EMBL/GenBank/DDBJ whole genome shotgun (WGS) entry which is preliminary data.</text>
</comment>
<dbReference type="RefSeq" id="WP_215882014.1">
    <property type="nucleotide sequence ID" value="NZ_JAAOMP010000097.1"/>
</dbReference>
<gene>
    <name evidence="2" type="primary">csy3</name>
    <name evidence="2" type="ORF">HAP95_09020</name>
</gene>
<dbReference type="EMBL" id="JAAOMP010000097">
    <property type="protein sequence ID" value="MBU2760288.1"/>
    <property type="molecule type" value="Genomic_DNA"/>
</dbReference>
<evidence type="ECO:0000313" key="3">
    <source>
        <dbReference type="Proteomes" id="UP000755654"/>
    </source>
</evidence>
<feature type="region of interest" description="Disordered" evidence="1">
    <location>
        <begin position="356"/>
        <end position="389"/>
    </location>
</feature>
<dbReference type="NCBIfam" id="TIGR02566">
    <property type="entry name" value="cas_Csy3"/>
    <property type="match status" value="1"/>
</dbReference>
<dbReference type="Pfam" id="PF09615">
    <property type="entry name" value="Cas_Csy3"/>
    <property type="match status" value="1"/>
</dbReference>
<organism evidence="2 3">
    <name type="scientific">Acidithiobacillus sulfurivorans</name>
    <dbReference type="NCBI Taxonomy" id="1958756"/>
    <lineage>
        <taxon>Bacteria</taxon>
        <taxon>Pseudomonadati</taxon>
        <taxon>Pseudomonadota</taxon>
        <taxon>Acidithiobacillia</taxon>
        <taxon>Acidithiobacillales</taxon>
        <taxon>Acidithiobacillaceae</taxon>
        <taxon>Acidithiobacillus</taxon>
    </lineage>
</organism>
<dbReference type="Proteomes" id="UP000755654">
    <property type="component" value="Unassembled WGS sequence"/>
</dbReference>